<dbReference type="EMBL" id="PFEF01000004">
    <property type="protein sequence ID" value="PJE64671.1"/>
    <property type="molecule type" value="Genomic_DNA"/>
</dbReference>
<evidence type="ECO:0000313" key="2">
    <source>
        <dbReference type="Proteomes" id="UP000229098"/>
    </source>
</evidence>
<sequence>MPTVSYITKIKNTHLSGMLFSKNRKMEPITFPQYFLYSVVLFQHLREPSLRRSRRPEALPLGVWW</sequence>
<dbReference type="AlphaFoldDB" id="A0A2M8KXQ1"/>
<comment type="caution">
    <text evidence="1">The sequence shown here is derived from an EMBL/GenBank/DDBJ whole genome shotgun (WGS) entry which is preliminary data.</text>
</comment>
<name>A0A2M8KXQ1_9BACT</name>
<proteinExistence type="predicted"/>
<evidence type="ECO:0000313" key="1">
    <source>
        <dbReference type="EMBL" id="PJE64671.1"/>
    </source>
</evidence>
<reference evidence="2" key="1">
    <citation type="submission" date="2017-09" db="EMBL/GenBank/DDBJ databases">
        <title>Depth-based differentiation of microbial function through sediment-hosted aquifers and enrichment of novel symbionts in the deep terrestrial subsurface.</title>
        <authorList>
            <person name="Probst A.J."/>
            <person name="Ladd B."/>
            <person name="Jarett J.K."/>
            <person name="Geller-Mcgrath D.E."/>
            <person name="Sieber C.M.K."/>
            <person name="Emerson J.B."/>
            <person name="Anantharaman K."/>
            <person name="Thomas B.C."/>
            <person name="Malmstrom R."/>
            <person name="Stieglmeier M."/>
            <person name="Klingl A."/>
            <person name="Woyke T."/>
            <person name="Ryan C.M."/>
            <person name="Banfield J.F."/>
        </authorList>
    </citation>
    <scope>NUCLEOTIDE SEQUENCE [LARGE SCALE GENOMIC DNA]</scope>
</reference>
<gene>
    <name evidence="1" type="ORF">COU90_01275</name>
</gene>
<organism evidence="1 2">
    <name type="scientific">Candidatus Ryanbacteria bacterium CG10_big_fil_rev_8_21_14_0_10_43_42</name>
    <dbReference type="NCBI Taxonomy" id="1974864"/>
    <lineage>
        <taxon>Bacteria</taxon>
        <taxon>Candidatus Ryaniibacteriota</taxon>
    </lineage>
</organism>
<accession>A0A2M8KXQ1</accession>
<protein>
    <submittedName>
        <fullName evidence="1">Uncharacterized protein</fullName>
    </submittedName>
</protein>
<dbReference type="Proteomes" id="UP000229098">
    <property type="component" value="Unassembled WGS sequence"/>
</dbReference>